<gene>
    <name evidence="1" type="ordered locus">Snas_1767</name>
</gene>
<name>D3PY97_STANL</name>
<dbReference type="STRING" id="446470.Snas_1767"/>
<dbReference type="HOGENOM" id="CLU_1517032_0_0_11"/>
<accession>D3PY97</accession>
<dbReference type="RefSeq" id="WP_013017035.1">
    <property type="nucleotide sequence ID" value="NC_013947.1"/>
</dbReference>
<dbReference type="KEGG" id="sna:Snas_1767"/>
<evidence type="ECO:0000313" key="1">
    <source>
        <dbReference type="EMBL" id="ADD41464.1"/>
    </source>
</evidence>
<protein>
    <submittedName>
        <fullName evidence="1">Uncharacterized protein</fullName>
    </submittedName>
</protein>
<dbReference type="Proteomes" id="UP000000844">
    <property type="component" value="Chromosome"/>
</dbReference>
<evidence type="ECO:0000313" key="2">
    <source>
        <dbReference type="Proteomes" id="UP000000844"/>
    </source>
</evidence>
<sequence length="177" mass="19184">METLLDKTRRLAVSATSPKLIVTATADGQGNIRVRFADNGVAGHSEEALAAEITAAVRGAFNGYRKGLTSIMGSDPMAAENPRLRPDGPAAKRRREFVEAAGEVSAQSTSPGRVVQMRWRGIDQIEFRLRPGSVSRLDPVEERLATEVNAVIVSTLAERLKAAEQKFAELNPTSKER</sequence>
<organism evidence="1 2">
    <name type="scientific">Stackebrandtia nassauensis (strain DSM 44728 / CIP 108903 / NRRL B-16338 / NBRC 102104 / LLR-40K-21)</name>
    <dbReference type="NCBI Taxonomy" id="446470"/>
    <lineage>
        <taxon>Bacteria</taxon>
        <taxon>Bacillati</taxon>
        <taxon>Actinomycetota</taxon>
        <taxon>Actinomycetes</taxon>
        <taxon>Glycomycetales</taxon>
        <taxon>Glycomycetaceae</taxon>
        <taxon>Stackebrandtia</taxon>
    </lineage>
</organism>
<keyword evidence="2" id="KW-1185">Reference proteome</keyword>
<dbReference type="AlphaFoldDB" id="D3PY97"/>
<dbReference type="EMBL" id="CP001778">
    <property type="protein sequence ID" value="ADD41464.1"/>
    <property type="molecule type" value="Genomic_DNA"/>
</dbReference>
<proteinExistence type="predicted"/>
<reference evidence="1 2" key="1">
    <citation type="journal article" date="2009" name="Stand. Genomic Sci.">
        <title>Complete genome sequence of Stackebrandtia nassauensis type strain (LLR-40K-21).</title>
        <authorList>
            <person name="Munk C."/>
            <person name="Lapidus A."/>
            <person name="Copeland A."/>
            <person name="Jando M."/>
            <person name="Mayilraj S."/>
            <person name="Glavina Del Rio T."/>
            <person name="Nolan M."/>
            <person name="Chen F."/>
            <person name="Lucas S."/>
            <person name="Tice H."/>
            <person name="Cheng J.F."/>
            <person name="Han C."/>
            <person name="Detter J.C."/>
            <person name="Bruce D."/>
            <person name="Goodwin L."/>
            <person name="Chain P."/>
            <person name="Pitluck S."/>
            <person name="Goker M."/>
            <person name="Ovchinikova G."/>
            <person name="Pati A."/>
            <person name="Ivanova N."/>
            <person name="Mavromatis K."/>
            <person name="Chen A."/>
            <person name="Palaniappan K."/>
            <person name="Land M."/>
            <person name="Hauser L."/>
            <person name="Chang Y.J."/>
            <person name="Jeffries C.D."/>
            <person name="Bristow J."/>
            <person name="Eisen J.A."/>
            <person name="Markowitz V."/>
            <person name="Hugenholtz P."/>
            <person name="Kyrpides N.C."/>
            <person name="Klenk H.P."/>
        </authorList>
    </citation>
    <scope>NUCLEOTIDE SEQUENCE [LARGE SCALE GENOMIC DNA]</scope>
    <source>
        <strain evidence="2">DSM 44728 / CIP 108903 / NRRL B-16338 / NBRC 102104 / LLR-40K-21</strain>
    </source>
</reference>